<dbReference type="Proteomes" id="UP000077266">
    <property type="component" value="Unassembled WGS sequence"/>
</dbReference>
<name>A0A165B923_EXIGL</name>
<reference evidence="2 3" key="1">
    <citation type="journal article" date="2016" name="Mol. Biol. Evol.">
        <title>Comparative Genomics of Early-Diverging Mushroom-Forming Fungi Provides Insights into the Origins of Lignocellulose Decay Capabilities.</title>
        <authorList>
            <person name="Nagy L.G."/>
            <person name="Riley R."/>
            <person name="Tritt A."/>
            <person name="Adam C."/>
            <person name="Daum C."/>
            <person name="Floudas D."/>
            <person name="Sun H."/>
            <person name="Yadav J.S."/>
            <person name="Pangilinan J."/>
            <person name="Larsson K.H."/>
            <person name="Matsuura K."/>
            <person name="Barry K."/>
            <person name="Labutti K."/>
            <person name="Kuo R."/>
            <person name="Ohm R.A."/>
            <person name="Bhattacharya S.S."/>
            <person name="Shirouzu T."/>
            <person name="Yoshinaga Y."/>
            <person name="Martin F.M."/>
            <person name="Grigoriev I.V."/>
            <person name="Hibbett D.S."/>
        </authorList>
    </citation>
    <scope>NUCLEOTIDE SEQUENCE [LARGE SCALE GENOMIC DNA]</scope>
    <source>
        <strain evidence="2 3">HHB12029</strain>
    </source>
</reference>
<dbReference type="InParanoid" id="A0A165B923"/>
<feature type="domain" description="DNA/RNA-binding" evidence="1">
    <location>
        <begin position="149"/>
        <end position="247"/>
    </location>
</feature>
<gene>
    <name evidence="2" type="ORF">EXIGLDRAFT_817522</name>
</gene>
<dbReference type="GO" id="GO:0005697">
    <property type="term" value="C:telomerase holoenzyme complex"/>
    <property type="evidence" value="ECO:0007669"/>
    <property type="project" value="TreeGrafter"/>
</dbReference>
<keyword evidence="3" id="KW-1185">Reference proteome</keyword>
<evidence type="ECO:0000259" key="1">
    <source>
        <dbReference type="Pfam" id="PF10373"/>
    </source>
</evidence>
<dbReference type="InterPro" id="IPR045153">
    <property type="entry name" value="Est1/Ebs1-like"/>
</dbReference>
<dbReference type="PANTHER" id="PTHR15696">
    <property type="entry name" value="SMG-7 SUPPRESSOR WITH MORPHOLOGICAL EFFECT ON GENITALIA PROTEIN 7"/>
    <property type="match status" value="1"/>
</dbReference>
<dbReference type="Pfam" id="PF10373">
    <property type="entry name" value="EST1_DNA_bind"/>
    <property type="match status" value="1"/>
</dbReference>
<evidence type="ECO:0000313" key="2">
    <source>
        <dbReference type="EMBL" id="KZV80102.1"/>
    </source>
</evidence>
<dbReference type="PANTHER" id="PTHR15696:SF0">
    <property type="entry name" value="TELOMERASE-BINDING PROTEIN EST1A"/>
    <property type="match status" value="1"/>
</dbReference>
<dbReference type="InterPro" id="IPR018834">
    <property type="entry name" value="DNA/RNA-bd_Est1-type"/>
</dbReference>
<dbReference type="InterPro" id="IPR011990">
    <property type="entry name" value="TPR-like_helical_dom_sf"/>
</dbReference>
<dbReference type="Gene3D" id="1.25.40.10">
    <property type="entry name" value="Tetratricopeptide repeat domain"/>
    <property type="match status" value="1"/>
</dbReference>
<organism evidence="2 3">
    <name type="scientific">Exidia glandulosa HHB12029</name>
    <dbReference type="NCBI Taxonomy" id="1314781"/>
    <lineage>
        <taxon>Eukaryota</taxon>
        <taxon>Fungi</taxon>
        <taxon>Dikarya</taxon>
        <taxon>Basidiomycota</taxon>
        <taxon>Agaricomycotina</taxon>
        <taxon>Agaricomycetes</taxon>
        <taxon>Auriculariales</taxon>
        <taxon>Exidiaceae</taxon>
        <taxon>Exidia</taxon>
    </lineage>
</organism>
<dbReference type="OrthoDB" id="3251624at2759"/>
<dbReference type="GO" id="GO:0042162">
    <property type="term" value="F:telomeric DNA binding"/>
    <property type="evidence" value="ECO:0007669"/>
    <property type="project" value="TreeGrafter"/>
</dbReference>
<dbReference type="STRING" id="1314781.A0A165B923"/>
<dbReference type="GO" id="GO:0070034">
    <property type="term" value="F:telomerase RNA binding"/>
    <property type="evidence" value="ECO:0007669"/>
    <property type="project" value="TreeGrafter"/>
</dbReference>
<dbReference type="GO" id="GO:0000184">
    <property type="term" value="P:nuclear-transcribed mRNA catabolic process, nonsense-mediated decay"/>
    <property type="evidence" value="ECO:0007669"/>
    <property type="project" value="TreeGrafter"/>
</dbReference>
<proteinExistence type="predicted"/>
<accession>A0A165B923</accession>
<dbReference type="EMBL" id="KV426522">
    <property type="protein sequence ID" value="KZV80102.1"/>
    <property type="molecule type" value="Genomic_DNA"/>
</dbReference>
<evidence type="ECO:0000313" key="3">
    <source>
        <dbReference type="Proteomes" id="UP000077266"/>
    </source>
</evidence>
<dbReference type="AlphaFoldDB" id="A0A165B923"/>
<sequence length="341" mass="37907">MLFTHIQLDDFDLLEILRRMATSSSIALEHLSDFIYYSYGFYSSLYEEPLYAPFKVHRLEALGDLARYRMTLAAHLAPSLTTAAGPEFGGHALASLPAPEPPAARIDAGSAAYEASMGARGLHTQRGELVPPTVRQGYRTRDRELRDQPANGKLHHHIAMLCREDETLQFLYHYTKSMTALHPFPTARESVLALFGPAVTSKRLLPQARTAELFVVLHGMLFTHIQLDDFDIVLARFLEKQQLDSFEEREWIMMAVTNLAAALDSGRSSGVLRKTGAFGEKKERTRFQRSTQDWPGVAGSSSVMRHVTSRASAEPDNCVRLRTGDALNPVGQTPYCGRAGG</sequence>
<protein>
    <recommendedName>
        <fullName evidence="1">DNA/RNA-binding domain-containing protein</fullName>
    </recommendedName>
</protein>
<dbReference type="SUPFAM" id="SSF48452">
    <property type="entry name" value="TPR-like"/>
    <property type="match status" value="1"/>
</dbReference>